<reference evidence="2 3" key="1">
    <citation type="submission" date="2018-11" db="EMBL/GenBank/DDBJ databases">
        <authorList>
            <consortium name="PulseNet: The National Subtyping Network for Foodborne Disease Surveillance"/>
            <person name="Tarr C.L."/>
            <person name="Trees E."/>
            <person name="Katz L.S."/>
            <person name="Carleton-Romer H.A."/>
            <person name="Stroika S."/>
            <person name="Kucerova Z."/>
            <person name="Roache K.F."/>
            <person name="Sabol A.L."/>
            <person name="Besser J."/>
            <person name="Gerner-Smidt P."/>
        </authorList>
    </citation>
    <scope>NUCLEOTIDE SEQUENCE [LARGE SCALE GENOMIC DNA]</scope>
    <source>
        <strain evidence="2 3">PNUSAS059842</strain>
    </source>
</reference>
<dbReference type="EMBL" id="RMTL01000031">
    <property type="protein sequence ID" value="MFK58471.1"/>
    <property type="molecule type" value="Genomic_DNA"/>
</dbReference>
<keyword evidence="1" id="KW-0812">Transmembrane</keyword>
<protein>
    <submittedName>
        <fullName evidence="2">DUF2645 family protein</fullName>
    </submittedName>
</protein>
<evidence type="ECO:0000313" key="2">
    <source>
        <dbReference type="EMBL" id="MFK58471.1"/>
    </source>
</evidence>
<feature type="transmembrane region" description="Helical" evidence="1">
    <location>
        <begin position="12"/>
        <end position="29"/>
    </location>
</feature>
<name>A0A3J4LMW7_SALER</name>
<dbReference type="InterPro" id="IPR022553">
    <property type="entry name" value="DUF2645"/>
</dbReference>
<gene>
    <name evidence="2" type="ORF">EEM01_20985</name>
</gene>
<keyword evidence="1" id="KW-1133">Transmembrane helix</keyword>
<feature type="transmembrane region" description="Helical" evidence="1">
    <location>
        <begin position="58"/>
        <end position="78"/>
    </location>
</feature>
<evidence type="ECO:0000313" key="3">
    <source>
        <dbReference type="Proteomes" id="UP000839509"/>
    </source>
</evidence>
<keyword evidence="1" id="KW-0472">Membrane</keyword>
<comment type="caution">
    <text evidence="2">The sequence shown here is derived from an EMBL/GenBank/DDBJ whole genome shotgun (WGS) entry which is preliminary data.</text>
</comment>
<accession>A0A3J4LMW7</accession>
<feature type="transmembrane region" description="Helical" evidence="1">
    <location>
        <begin position="85"/>
        <end position="106"/>
    </location>
</feature>
<dbReference type="Pfam" id="PF10840">
    <property type="entry name" value="DUF2645"/>
    <property type="match status" value="1"/>
</dbReference>
<dbReference type="AlphaFoldDB" id="A0A3J4LMW7"/>
<evidence type="ECO:0000256" key="1">
    <source>
        <dbReference type="SAM" id="Phobius"/>
    </source>
</evidence>
<organism evidence="2 3">
    <name type="scientific">Salmonella enterica</name>
    <name type="common">Salmonella choleraesuis</name>
    <dbReference type="NCBI Taxonomy" id="28901"/>
    <lineage>
        <taxon>Bacteria</taxon>
        <taxon>Pseudomonadati</taxon>
        <taxon>Pseudomonadota</taxon>
        <taxon>Gammaproteobacteria</taxon>
        <taxon>Enterobacterales</taxon>
        <taxon>Enterobacteriaceae</taxon>
        <taxon>Salmonella</taxon>
    </lineage>
</organism>
<dbReference type="Proteomes" id="UP000839509">
    <property type="component" value="Unassembled WGS sequence"/>
</dbReference>
<proteinExistence type="predicted"/>
<sequence>MGKDNSFMKIFFYLYYFLCLATIWFLSFLDDIGTFGDDAVHHFCDVVSDENTESMRAVTAPVSFLLILPFIVHSVIIVRKRRNFWQLILTAVISIFWFFLFVGRYLKCY</sequence>